<evidence type="ECO:0000313" key="1">
    <source>
        <dbReference type="EMBL" id="OQD86499.1"/>
    </source>
</evidence>
<dbReference type="AlphaFoldDB" id="A0A1V6QB85"/>
<dbReference type="Proteomes" id="UP000191672">
    <property type="component" value="Unassembled WGS sequence"/>
</dbReference>
<sequence length="428" mass="48295">MAAPRDNFGRLPWMALGIIICNLPDLPSIFRLLEASESSKSIVLSQIPNLVEIIENNINRPVAEGGLHPENKILLRLFALISWRTFSGLDDNNLLPRYYQNVIPALANTFSMAALSFNATQHRWSTVRSCFASQPLHNSIPPIVIYQLLHLSAQAQQISHGCFHDCMTRCMSLPLRQLKPDESATMDLSFAARPAGTPLTPVNLGPPTYWEEQRLLQTTLRFFLFWDLKDAVEYGLLIMKSHADDTLLKTDNVEDYWCKSFHYGRLVHDQRSRMFWSEVYQMKAFLTWAKACNPGVPLSRNCLQSLLCCSPSSMPCCPLTPAAPGGFVSGDMAMVNGVSPGWSILASLQGNIQEIGEEDLEFFSQFGFDFWDHERLLAFGLTKGPLGRDHALGAEQPNVWQDLFQLAFVWSSILPAPRWRISDRNFVE</sequence>
<evidence type="ECO:0000313" key="2">
    <source>
        <dbReference type="Proteomes" id="UP000191672"/>
    </source>
</evidence>
<comment type="caution">
    <text evidence="1">The sequence shown here is derived from an EMBL/GenBank/DDBJ whole genome shotgun (WGS) entry which is preliminary data.</text>
</comment>
<proteinExistence type="predicted"/>
<protein>
    <submittedName>
        <fullName evidence="1">Uncharacterized protein</fullName>
    </submittedName>
</protein>
<keyword evidence="2" id="KW-1185">Reference proteome</keyword>
<dbReference type="STRING" id="416450.A0A1V6QB85"/>
<organism evidence="1 2">
    <name type="scientific">Penicillium antarcticum</name>
    <dbReference type="NCBI Taxonomy" id="416450"/>
    <lineage>
        <taxon>Eukaryota</taxon>
        <taxon>Fungi</taxon>
        <taxon>Dikarya</taxon>
        <taxon>Ascomycota</taxon>
        <taxon>Pezizomycotina</taxon>
        <taxon>Eurotiomycetes</taxon>
        <taxon>Eurotiomycetidae</taxon>
        <taxon>Eurotiales</taxon>
        <taxon>Aspergillaceae</taxon>
        <taxon>Penicillium</taxon>
    </lineage>
</organism>
<gene>
    <name evidence="1" type="ORF">PENANT_c007G00566</name>
</gene>
<dbReference type="EMBL" id="MDYN01000007">
    <property type="protein sequence ID" value="OQD86499.1"/>
    <property type="molecule type" value="Genomic_DNA"/>
</dbReference>
<accession>A0A1V6QB85</accession>
<reference evidence="2" key="1">
    <citation type="journal article" date="2017" name="Nat. Microbiol.">
        <title>Global analysis of biosynthetic gene clusters reveals vast potential of secondary metabolite production in Penicillium species.</title>
        <authorList>
            <person name="Nielsen J.C."/>
            <person name="Grijseels S."/>
            <person name="Prigent S."/>
            <person name="Ji B."/>
            <person name="Dainat J."/>
            <person name="Nielsen K.F."/>
            <person name="Frisvad J.C."/>
            <person name="Workman M."/>
            <person name="Nielsen J."/>
        </authorList>
    </citation>
    <scope>NUCLEOTIDE SEQUENCE [LARGE SCALE GENOMIC DNA]</scope>
    <source>
        <strain evidence="2">IBT 31811</strain>
    </source>
</reference>
<name>A0A1V6QB85_9EURO</name>